<gene>
    <name evidence="3" type="ORF">CSAL01_09637</name>
</gene>
<dbReference type="CDD" id="cd05233">
    <property type="entry name" value="SDR_c"/>
    <property type="match status" value="1"/>
</dbReference>
<evidence type="ECO:0000256" key="2">
    <source>
        <dbReference type="ARBA" id="ARBA00023002"/>
    </source>
</evidence>
<organism evidence="3 4">
    <name type="scientific">Colletotrichum salicis</name>
    <dbReference type="NCBI Taxonomy" id="1209931"/>
    <lineage>
        <taxon>Eukaryota</taxon>
        <taxon>Fungi</taxon>
        <taxon>Dikarya</taxon>
        <taxon>Ascomycota</taxon>
        <taxon>Pezizomycotina</taxon>
        <taxon>Sordariomycetes</taxon>
        <taxon>Hypocreomycetidae</taxon>
        <taxon>Glomerellales</taxon>
        <taxon>Glomerellaceae</taxon>
        <taxon>Colletotrichum</taxon>
        <taxon>Colletotrichum acutatum species complex</taxon>
    </lineage>
</organism>
<dbReference type="PRINTS" id="PR00081">
    <property type="entry name" value="GDHRDH"/>
</dbReference>
<sequence length="306" mass="33306">MSPFVFAASKAALITGGASGIGLAVAKKCLGHGMKVLIVDNNNNNGFLASARRSLGKDVLTSKADVSSLEDWARLKDCVDIDFQGRIDFLFLNAGIQPPSSWDDPTTFHTIFNVNLFGVLNDLATFTSAVSSSTSPSAIVITGSKQGITNPPGNPAYNARKSAVKTVAEHLSYDLRDSTTSVHLLVPGWTFTSLGRSGEERAAEKPAAAWTSEQVAEYLEAQMAKNEFYVICPDNEVTEEMDTKRMLWAAQDVVLRRPALSRWGEGFKESFEGCECEKLFGVVIQFLVSKEIRLGVDLDDWNPVET</sequence>
<dbReference type="GO" id="GO:0050664">
    <property type="term" value="F:oxidoreductase activity, acting on NAD(P)H, oxygen as acceptor"/>
    <property type="evidence" value="ECO:0007669"/>
    <property type="project" value="TreeGrafter"/>
</dbReference>
<evidence type="ECO:0000256" key="1">
    <source>
        <dbReference type="ARBA" id="ARBA00006484"/>
    </source>
</evidence>
<dbReference type="GO" id="GO:0016616">
    <property type="term" value="F:oxidoreductase activity, acting on the CH-OH group of donors, NAD or NADP as acceptor"/>
    <property type="evidence" value="ECO:0007669"/>
    <property type="project" value="UniProtKB-ARBA"/>
</dbReference>
<keyword evidence="2" id="KW-0560">Oxidoreductase</keyword>
<dbReference type="InterPro" id="IPR036291">
    <property type="entry name" value="NAD(P)-bd_dom_sf"/>
</dbReference>
<dbReference type="PANTHER" id="PTHR43008:SF7">
    <property type="entry name" value="SHORT CHAIN DEHYDROGENASE_REDUCTASE (AFU_ORTHOLOGUE AFUA_2G00830)"/>
    <property type="match status" value="1"/>
</dbReference>
<comment type="similarity">
    <text evidence="1">Belongs to the short-chain dehydrogenases/reductases (SDR) family.</text>
</comment>
<proteinExistence type="inferred from homology"/>
<comment type="caution">
    <text evidence="3">The sequence shown here is derived from an EMBL/GenBank/DDBJ whole genome shotgun (WGS) entry which is preliminary data.</text>
</comment>
<evidence type="ECO:0000313" key="4">
    <source>
        <dbReference type="Proteomes" id="UP000070121"/>
    </source>
</evidence>
<dbReference type="SUPFAM" id="SSF51735">
    <property type="entry name" value="NAD(P)-binding Rossmann-fold domains"/>
    <property type="match status" value="1"/>
</dbReference>
<reference evidence="3 4" key="1">
    <citation type="submission" date="2014-02" db="EMBL/GenBank/DDBJ databases">
        <title>The genome sequence of Colletotrichum salicis CBS 607.94.</title>
        <authorList>
            <person name="Baroncelli R."/>
            <person name="Thon M.R."/>
        </authorList>
    </citation>
    <scope>NUCLEOTIDE SEQUENCE [LARGE SCALE GENOMIC DNA]</scope>
    <source>
        <strain evidence="3 4">CBS 607.94</strain>
    </source>
</reference>
<dbReference type="STRING" id="1209931.A0A135SW61"/>
<name>A0A135SW61_9PEZI</name>
<dbReference type="Pfam" id="PF00106">
    <property type="entry name" value="adh_short"/>
    <property type="match status" value="1"/>
</dbReference>
<evidence type="ECO:0000313" key="3">
    <source>
        <dbReference type="EMBL" id="KXH40163.1"/>
    </source>
</evidence>
<keyword evidence="4" id="KW-1185">Reference proteome</keyword>
<dbReference type="Gene3D" id="3.40.50.720">
    <property type="entry name" value="NAD(P)-binding Rossmann-like Domain"/>
    <property type="match status" value="1"/>
</dbReference>
<dbReference type="Proteomes" id="UP000070121">
    <property type="component" value="Unassembled WGS sequence"/>
</dbReference>
<dbReference type="InterPro" id="IPR002347">
    <property type="entry name" value="SDR_fam"/>
</dbReference>
<accession>A0A135SW61</accession>
<dbReference type="EMBL" id="JFFI01002198">
    <property type="protein sequence ID" value="KXH40163.1"/>
    <property type="molecule type" value="Genomic_DNA"/>
</dbReference>
<dbReference type="AlphaFoldDB" id="A0A135SW61"/>
<dbReference type="OrthoDB" id="5307821at2759"/>
<protein>
    <submittedName>
        <fullName evidence="3">Oxidoreductase</fullName>
    </submittedName>
</protein>
<dbReference type="PANTHER" id="PTHR43008">
    <property type="entry name" value="BENZIL REDUCTASE"/>
    <property type="match status" value="1"/>
</dbReference>